<keyword evidence="2" id="KW-0732">Signal</keyword>
<dbReference type="PANTHER" id="PTHR37476:SF1">
    <property type="entry name" value="COILED-COIL DOMAIN-CONTAINING PROTEIN 171"/>
    <property type="match status" value="1"/>
</dbReference>
<protein>
    <recommendedName>
        <fullName evidence="5">Coiled-coil domain containing 171</fullName>
    </recommendedName>
</protein>
<sequence>MRRWRRTLCVLSALRTWRILGKNTCVMFQLELGGGPAVGLSVCGESTAAQEGQNTQRTDDDSSREATFVRWLRSKGISALILSSMSDLQAALTHPGSSPPHVVSAARSTLTRLLGHLLGQSDRASGRCIAGKADEDRLKVTSPQSRMKTLVSSLQQHFLLFSQRLHSAEVERRSLRVELANLRKAARRQESEKSCKTVPVERFHSVCSELRQALSREQEAQKLIQDQNNQLNTLRVRVDSHTTEQTDTQRTLTHNQQLLAEAHQQVSGKERSLRILGKHLSGVQREKRQLEERLQRADEELREDATYDSFTSSL</sequence>
<reference evidence="3" key="3">
    <citation type="submission" date="2025-09" db="UniProtKB">
        <authorList>
            <consortium name="Ensembl"/>
        </authorList>
    </citation>
    <scope>IDENTIFICATION</scope>
</reference>
<proteinExistence type="predicted"/>
<feature type="chain" id="PRO_5025414696" description="Coiled-coil domain containing 171" evidence="2">
    <location>
        <begin position="22"/>
        <end position="314"/>
    </location>
</feature>
<reference evidence="3" key="1">
    <citation type="submission" date="2019-06" db="EMBL/GenBank/DDBJ databases">
        <authorList>
            <consortium name="Wellcome Sanger Institute Data Sharing"/>
        </authorList>
    </citation>
    <scope>NUCLEOTIDE SEQUENCE [LARGE SCALE GENOMIC DNA]</scope>
</reference>
<organism evidence="3 4">
    <name type="scientific">Sphaeramia orbicularis</name>
    <name type="common">orbiculate cardinalfish</name>
    <dbReference type="NCBI Taxonomy" id="375764"/>
    <lineage>
        <taxon>Eukaryota</taxon>
        <taxon>Metazoa</taxon>
        <taxon>Chordata</taxon>
        <taxon>Craniata</taxon>
        <taxon>Vertebrata</taxon>
        <taxon>Euteleostomi</taxon>
        <taxon>Actinopterygii</taxon>
        <taxon>Neopterygii</taxon>
        <taxon>Teleostei</taxon>
        <taxon>Neoteleostei</taxon>
        <taxon>Acanthomorphata</taxon>
        <taxon>Gobiaria</taxon>
        <taxon>Kurtiformes</taxon>
        <taxon>Apogonoidei</taxon>
        <taxon>Apogonidae</taxon>
        <taxon>Apogoninae</taxon>
        <taxon>Sphaeramia</taxon>
    </lineage>
</organism>
<dbReference type="AlphaFoldDB" id="A0A672ZCN8"/>
<evidence type="ECO:0008006" key="5">
    <source>
        <dbReference type="Google" id="ProtNLM"/>
    </source>
</evidence>
<reference evidence="3" key="2">
    <citation type="submission" date="2025-08" db="UniProtKB">
        <authorList>
            <consortium name="Ensembl"/>
        </authorList>
    </citation>
    <scope>IDENTIFICATION</scope>
</reference>
<accession>A0A672ZCN8</accession>
<keyword evidence="1" id="KW-0175">Coiled coil</keyword>
<feature type="coiled-coil region" evidence="1">
    <location>
        <begin position="165"/>
        <end position="244"/>
    </location>
</feature>
<evidence type="ECO:0000313" key="3">
    <source>
        <dbReference type="Ensembl" id="ENSSORP00005014695.1"/>
    </source>
</evidence>
<evidence type="ECO:0000256" key="2">
    <source>
        <dbReference type="SAM" id="SignalP"/>
    </source>
</evidence>
<feature type="signal peptide" evidence="2">
    <location>
        <begin position="1"/>
        <end position="21"/>
    </location>
</feature>
<dbReference type="PANTHER" id="PTHR37476">
    <property type="entry name" value="COILED-COIL DOMAIN-CONTAINING PROTEIN 171"/>
    <property type="match status" value="1"/>
</dbReference>
<name>A0A672ZCN8_9TELE</name>
<keyword evidence="4" id="KW-1185">Reference proteome</keyword>
<dbReference type="Proteomes" id="UP000472271">
    <property type="component" value="Chromosome 18"/>
</dbReference>
<evidence type="ECO:0000313" key="4">
    <source>
        <dbReference type="Proteomes" id="UP000472271"/>
    </source>
</evidence>
<feature type="coiled-coil region" evidence="1">
    <location>
        <begin position="273"/>
        <end position="307"/>
    </location>
</feature>
<evidence type="ECO:0000256" key="1">
    <source>
        <dbReference type="SAM" id="Coils"/>
    </source>
</evidence>
<dbReference type="Ensembl" id="ENSSORT00005015124.1">
    <property type="protein sequence ID" value="ENSSORP00005014695.1"/>
    <property type="gene ID" value="ENSSORG00005007501.1"/>
</dbReference>
<dbReference type="InParanoid" id="A0A672ZCN8"/>